<dbReference type="Pfam" id="PF13173">
    <property type="entry name" value="AAA_14"/>
    <property type="match status" value="1"/>
</dbReference>
<dbReference type="InterPro" id="IPR041682">
    <property type="entry name" value="AAA_14"/>
</dbReference>
<dbReference type="RefSeq" id="WP_126832073.1">
    <property type="nucleotide sequence ID" value="NZ_CBCRYB010000009.1"/>
</dbReference>
<dbReference type="SUPFAM" id="SSF52540">
    <property type="entry name" value="P-loop containing nucleoside triphosphate hydrolases"/>
    <property type="match status" value="1"/>
</dbReference>
<organism evidence="3 4">
    <name type="scientific">Vagococcus fessus</name>
    <dbReference type="NCBI Taxonomy" id="120370"/>
    <lineage>
        <taxon>Bacteria</taxon>
        <taxon>Bacillati</taxon>
        <taxon>Bacillota</taxon>
        <taxon>Bacilli</taxon>
        <taxon>Lactobacillales</taxon>
        <taxon>Enterococcaceae</taxon>
        <taxon>Vagococcus</taxon>
    </lineage>
</organism>
<keyword evidence="4" id="KW-1185">Reference proteome</keyword>
<dbReference type="EMBL" id="NGJY01000003">
    <property type="protein sequence ID" value="RSU02427.1"/>
    <property type="molecule type" value="Genomic_DNA"/>
</dbReference>
<evidence type="ECO:0000313" key="3">
    <source>
        <dbReference type="EMBL" id="RSU02427.1"/>
    </source>
</evidence>
<name>A0A430A6A1_9ENTE</name>
<reference evidence="3 4" key="1">
    <citation type="submission" date="2017-05" db="EMBL/GenBank/DDBJ databases">
        <title>Vagococcus spp. assemblies.</title>
        <authorList>
            <person name="Gulvik C.A."/>
        </authorList>
    </citation>
    <scope>NUCLEOTIDE SEQUENCE [LARGE SCALE GENOMIC DNA]</scope>
    <source>
        <strain evidence="3 4">CCUG 41755</strain>
    </source>
</reference>
<dbReference type="PANTHER" id="PTHR33295">
    <property type="entry name" value="ATPASE"/>
    <property type="match status" value="1"/>
</dbReference>
<gene>
    <name evidence="3" type="ORF">CBF31_08645</name>
</gene>
<dbReference type="InterPro" id="IPR025420">
    <property type="entry name" value="DUF4143"/>
</dbReference>
<dbReference type="PANTHER" id="PTHR33295:SF20">
    <property type="entry name" value="ATPASE"/>
    <property type="match status" value="1"/>
</dbReference>
<protein>
    <submittedName>
        <fullName evidence="3">Uncharacterized protein</fullName>
    </submittedName>
</protein>
<feature type="domain" description="AAA" evidence="1">
    <location>
        <begin position="20"/>
        <end position="150"/>
    </location>
</feature>
<dbReference type="AlphaFoldDB" id="A0A430A6A1"/>
<dbReference type="InterPro" id="IPR027417">
    <property type="entry name" value="P-loop_NTPase"/>
</dbReference>
<sequence length="397" mass="45872">MFQRPIYLKQLIQFKDSDFIKVITGVRRSGKSVLLMLFKEYLLQENVPEDHIVYMNFESFDYQTITTEEKFREKLNELLPKDNEKIYFLFDEIQVVDGWQRVVNGIRVSFDSDIIITGSNANMLSGELATLLSGRYIEIPIYPFSFHEFLSVKGIEPDSRKVDSAYDEYEKYGGFPSVIIAEESIKDTILSGIFDSIVLNDVALRAGVKDPTALKSIIRFLSDNVGQLVNASKIVNTLKSEGVETSTHTVNRYLDLLENGYLFYRAKQYDIRGREYLRTNGKYFIVDSGLRRNAVGRKDGNYSNRLKNIVYIELKRRGYTVDVGRLDSKEIDFVARKLDETLYVQVAYDLPNNTHETDNLLNIKDNYKKIVITGRYHDVEQVDGIPIIYIVDWLLAE</sequence>
<feature type="domain" description="DUF4143" evidence="2">
    <location>
        <begin position="200"/>
        <end position="346"/>
    </location>
</feature>
<evidence type="ECO:0000313" key="4">
    <source>
        <dbReference type="Proteomes" id="UP000287101"/>
    </source>
</evidence>
<comment type="caution">
    <text evidence="3">The sequence shown here is derived from an EMBL/GenBank/DDBJ whole genome shotgun (WGS) entry which is preliminary data.</text>
</comment>
<dbReference type="Proteomes" id="UP000287101">
    <property type="component" value="Unassembled WGS sequence"/>
</dbReference>
<proteinExistence type="predicted"/>
<evidence type="ECO:0000259" key="2">
    <source>
        <dbReference type="Pfam" id="PF13635"/>
    </source>
</evidence>
<evidence type="ECO:0000259" key="1">
    <source>
        <dbReference type="Pfam" id="PF13173"/>
    </source>
</evidence>
<dbReference type="Pfam" id="PF13635">
    <property type="entry name" value="DUF4143"/>
    <property type="match status" value="1"/>
</dbReference>
<dbReference type="OrthoDB" id="9801684at2"/>
<accession>A0A430A6A1</accession>